<evidence type="ECO:0000256" key="4">
    <source>
        <dbReference type="ARBA" id="ARBA00022679"/>
    </source>
</evidence>
<evidence type="ECO:0000256" key="6">
    <source>
        <dbReference type="PIRSR" id="PIRSR000524-1"/>
    </source>
</evidence>
<feature type="domain" description="Aminotransferase class V" evidence="10">
    <location>
        <begin position="5"/>
        <end position="338"/>
    </location>
</feature>
<dbReference type="GO" id="GO:0008453">
    <property type="term" value="F:alanine-glyoxylate transaminase activity"/>
    <property type="evidence" value="ECO:0007669"/>
    <property type="project" value="TreeGrafter"/>
</dbReference>
<dbReference type="STRING" id="1121919.SAMN02745975_02059"/>
<dbReference type="InterPro" id="IPR015424">
    <property type="entry name" value="PyrdxlP-dep_Trfase"/>
</dbReference>
<dbReference type="InterPro" id="IPR000192">
    <property type="entry name" value="Aminotrans_V_dom"/>
</dbReference>
<dbReference type="PIRSF" id="PIRSF000524">
    <property type="entry name" value="SPT"/>
    <property type="match status" value="1"/>
</dbReference>
<dbReference type="AlphaFoldDB" id="A0A1M6J6G1"/>
<dbReference type="GO" id="GO:0019265">
    <property type="term" value="P:glycine biosynthetic process, by transamination of glyoxylate"/>
    <property type="evidence" value="ECO:0007669"/>
    <property type="project" value="TreeGrafter"/>
</dbReference>
<sequence>MQMLLMTPGPTNVPERVLEKMKNTQCHHRTKEFGRIFGELNEGLKYVFQTKNPVLTFPAAGTGGLEAAIVNLFSPGDRVLAVSIGVFGDRFIEIGRTFGLEIDVLEIPWGRGATLEELEGALKDEHRALILTHNETSTGAVNPIREIGEWMKEKPQLYVVDAVSSLGGSEIRMDDWHIDVLITASQKALMSPPGLTFIGVSDQGWEQVEKAKLPRYYWDFKKARKDMEKPSPQNPYTPAVALIGAASEAIKMMQEEGLEAVFERHRILAAYFRQEVEKLGLPFYTHPDYLSDTITAIATTKGEEIKKIMETKYGIVIAGGQDQLKGTMIRVGHMGYVNQEMIDRTLTALKGALEEVC</sequence>
<dbReference type="InterPro" id="IPR015421">
    <property type="entry name" value="PyrdxlP-dep_Trfase_major"/>
</dbReference>
<dbReference type="Pfam" id="PF00266">
    <property type="entry name" value="Aminotran_5"/>
    <property type="match status" value="1"/>
</dbReference>
<dbReference type="Proteomes" id="UP000184536">
    <property type="component" value="Unassembled WGS sequence"/>
</dbReference>
<dbReference type="Gene3D" id="3.90.1150.10">
    <property type="entry name" value="Aspartate Aminotransferase, domain 1"/>
    <property type="match status" value="1"/>
</dbReference>
<dbReference type="PANTHER" id="PTHR21152">
    <property type="entry name" value="AMINOTRANSFERASE CLASS V"/>
    <property type="match status" value="1"/>
</dbReference>
<keyword evidence="3 11" id="KW-0032">Aminotransferase</keyword>
<name>A0A1M6J6G1_9FIRM</name>
<evidence type="ECO:0000313" key="12">
    <source>
        <dbReference type="Proteomes" id="UP000184536"/>
    </source>
</evidence>
<dbReference type="RefSeq" id="WP_242946284.1">
    <property type="nucleotide sequence ID" value="NZ_FQZV01000024.1"/>
</dbReference>
<comment type="cofactor">
    <cofactor evidence="1 7 9">
        <name>pyridoxal 5'-phosphate</name>
        <dbReference type="ChEBI" id="CHEBI:597326"/>
    </cofactor>
</comment>
<keyword evidence="12" id="KW-1185">Reference proteome</keyword>
<dbReference type="InterPro" id="IPR020578">
    <property type="entry name" value="Aminotrans_V_PyrdxlP_BS"/>
</dbReference>
<dbReference type="InterPro" id="IPR015422">
    <property type="entry name" value="PyrdxlP-dep_Trfase_small"/>
</dbReference>
<feature type="binding site" evidence="6">
    <location>
        <position position="330"/>
    </location>
    <ligand>
        <name>substrate</name>
    </ligand>
</feature>
<evidence type="ECO:0000256" key="1">
    <source>
        <dbReference type="ARBA" id="ARBA00001933"/>
    </source>
</evidence>
<comment type="similarity">
    <text evidence="2 8">Belongs to the class-V pyridoxal-phosphate-dependent aminotransferase family.</text>
</comment>
<evidence type="ECO:0000313" key="11">
    <source>
        <dbReference type="EMBL" id="SHJ42288.1"/>
    </source>
</evidence>
<dbReference type="Gene3D" id="3.40.640.10">
    <property type="entry name" value="Type I PLP-dependent aspartate aminotransferase-like (Major domain)"/>
    <property type="match status" value="1"/>
</dbReference>
<dbReference type="GO" id="GO:0004760">
    <property type="term" value="F:L-serine-pyruvate transaminase activity"/>
    <property type="evidence" value="ECO:0007669"/>
    <property type="project" value="TreeGrafter"/>
</dbReference>
<gene>
    <name evidence="11" type="ORF">SAMN02745975_02059</name>
</gene>
<evidence type="ECO:0000256" key="9">
    <source>
        <dbReference type="RuleBase" id="RU004504"/>
    </source>
</evidence>
<accession>A0A1M6J6G1</accession>
<dbReference type="PANTHER" id="PTHR21152:SF40">
    <property type="entry name" value="ALANINE--GLYOXYLATE AMINOTRANSFERASE"/>
    <property type="match status" value="1"/>
</dbReference>
<feature type="modified residue" description="N6-(pyridoxal phosphate)lysine" evidence="7">
    <location>
        <position position="187"/>
    </location>
</feature>
<evidence type="ECO:0000256" key="2">
    <source>
        <dbReference type="ARBA" id="ARBA00009236"/>
    </source>
</evidence>
<dbReference type="SUPFAM" id="SSF53383">
    <property type="entry name" value="PLP-dependent transferases"/>
    <property type="match status" value="1"/>
</dbReference>
<proteinExistence type="inferred from homology"/>
<reference evidence="12" key="1">
    <citation type="submission" date="2016-11" db="EMBL/GenBank/DDBJ databases">
        <authorList>
            <person name="Varghese N."/>
            <person name="Submissions S."/>
        </authorList>
    </citation>
    <scope>NUCLEOTIDE SEQUENCE [LARGE SCALE GENOMIC DNA]</scope>
    <source>
        <strain evidence="12">DSM 17957</strain>
    </source>
</reference>
<organism evidence="11 12">
    <name type="scientific">Geosporobacter subterraneus DSM 17957</name>
    <dbReference type="NCBI Taxonomy" id="1121919"/>
    <lineage>
        <taxon>Bacteria</taxon>
        <taxon>Bacillati</taxon>
        <taxon>Bacillota</taxon>
        <taxon>Clostridia</taxon>
        <taxon>Peptostreptococcales</taxon>
        <taxon>Thermotaleaceae</taxon>
        <taxon>Geosporobacter</taxon>
    </lineage>
</organism>
<dbReference type="InterPro" id="IPR024169">
    <property type="entry name" value="SP_NH2Trfase/AEP_transaminase"/>
</dbReference>
<protein>
    <submittedName>
        <fullName evidence="11">Aspartate aminotransferase</fullName>
    </submittedName>
</protein>
<evidence type="ECO:0000256" key="3">
    <source>
        <dbReference type="ARBA" id="ARBA00022576"/>
    </source>
</evidence>
<evidence type="ECO:0000259" key="10">
    <source>
        <dbReference type="Pfam" id="PF00266"/>
    </source>
</evidence>
<evidence type="ECO:0000256" key="8">
    <source>
        <dbReference type="RuleBase" id="RU004075"/>
    </source>
</evidence>
<dbReference type="PROSITE" id="PS00595">
    <property type="entry name" value="AA_TRANSFER_CLASS_5"/>
    <property type="match status" value="1"/>
</dbReference>
<evidence type="ECO:0000256" key="5">
    <source>
        <dbReference type="ARBA" id="ARBA00022898"/>
    </source>
</evidence>
<keyword evidence="5 7" id="KW-0663">Pyridoxal phosphate</keyword>
<dbReference type="EMBL" id="FQZV01000024">
    <property type="protein sequence ID" value="SHJ42288.1"/>
    <property type="molecule type" value="Genomic_DNA"/>
</dbReference>
<dbReference type="FunFam" id="3.40.640.10:FF:000027">
    <property type="entry name" value="Serine--pyruvate aminotransferase, mitochondrial"/>
    <property type="match status" value="1"/>
</dbReference>
<evidence type="ECO:0000256" key="7">
    <source>
        <dbReference type="PIRSR" id="PIRSR000524-50"/>
    </source>
</evidence>
<keyword evidence="4 11" id="KW-0808">Transferase</keyword>